<dbReference type="InterPro" id="IPR036864">
    <property type="entry name" value="Zn2-C6_fun-type_DNA-bd_sf"/>
</dbReference>
<dbReference type="Proteomes" id="UP000799777">
    <property type="component" value="Unassembled WGS sequence"/>
</dbReference>
<dbReference type="EMBL" id="ML978163">
    <property type="protein sequence ID" value="KAF2033965.1"/>
    <property type="molecule type" value="Genomic_DNA"/>
</dbReference>
<gene>
    <name evidence="3" type="ORF">EK21DRAFT_108381</name>
</gene>
<dbReference type="AlphaFoldDB" id="A0A9P4HI36"/>
<dbReference type="PANTHER" id="PTHR38111">
    <property type="entry name" value="ZN(2)-C6 FUNGAL-TYPE DOMAIN-CONTAINING PROTEIN-RELATED"/>
    <property type="match status" value="1"/>
</dbReference>
<reference evidence="3" key="1">
    <citation type="journal article" date="2020" name="Stud. Mycol.">
        <title>101 Dothideomycetes genomes: a test case for predicting lifestyles and emergence of pathogens.</title>
        <authorList>
            <person name="Haridas S."/>
            <person name="Albert R."/>
            <person name="Binder M."/>
            <person name="Bloem J."/>
            <person name="Labutti K."/>
            <person name="Salamov A."/>
            <person name="Andreopoulos B."/>
            <person name="Baker S."/>
            <person name="Barry K."/>
            <person name="Bills G."/>
            <person name="Bluhm B."/>
            <person name="Cannon C."/>
            <person name="Castanera R."/>
            <person name="Culley D."/>
            <person name="Daum C."/>
            <person name="Ezra D."/>
            <person name="Gonzalez J."/>
            <person name="Henrissat B."/>
            <person name="Kuo A."/>
            <person name="Liang C."/>
            <person name="Lipzen A."/>
            <person name="Lutzoni F."/>
            <person name="Magnuson J."/>
            <person name="Mondo S."/>
            <person name="Nolan M."/>
            <person name="Ohm R."/>
            <person name="Pangilinan J."/>
            <person name="Park H.-J."/>
            <person name="Ramirez L."/>
            <person name="Alfaro M."/>
            <person name="Sun H."/>
            <person name="Tritt A."/>
            <person name="Yoshinaga Y."/>
            <person name="Zwiers L.-H."/>
            <person name="Turgeon B."/>
            <person name="Goodwin S."/>
            <person name="Spatafora J."/>
            <person name="Crous P."/>
            <person name="Grigoriev I."/>
        </authorList>
    </citation>
    <scope>NUCLEOTIDE SEQUENCE</scope>
    <source>
        <strain evidence="3">CBS 110217</strain>
    </source>
</reference>
<dbReference type="SUPFAM" id="SSF57701">
    <property type="entry name" value="Zn2/Cys6 DNA-binding domain"/>
    <property type="match status" value="1"/>
</dbReference>
<evidence type="ECO:0000259" key="2">
    <source>
        <dbReference type="PROSITE" id="PS50048"/>
    </source>
</evidence>
<feature type="domain" description="Zn(2)-C6 fungal-type" evidence="2">
    <location>
        <begin position="10"/>
        <end position="38"/>
    </location>
</feature>
<dbReference type="PROSITE" id="PS50048">
    <property type="entry name" value="ZN2_CY6_FUNGAL_2"/>
    <property type="match status" value="1"/>
</dbReference>
<dbReference type="PROSITE" id="PS00463">
    <property type="entry name" value="ZN2_CY6_FUNGAL_1"/>
    <property type="match status" value="1"/>
</dbReference>
<dbReference type="InterPro" id="IPR021858">
    <property type="entry name" value="Fun_TF"/>
</dbReference>
<evidence type="ECO:0000313" key="3">
    <source>
        <dbReference type="EMBL" id="KAF2033965.1"/>
    </source>
</evidence>
<dbReference type="GO" id="GO:0008270">
    <property type="term" value="F:zinc ion binding"/>
    <property type="evidence" value="ECO:0007669"/>
    <property type="project" value="InterPro"/>
</dbReference>
<accession>A0A9P4HI36</accession>
<evidence type="ECO:0000256" key="1">
    <source>
        <dbReference type="ARBA" id="ARBA00023242"/>
    </source>
</evidence>
<dbReference type="CDD" id="cd00067">
    <property type="entry name" value="GAL4"/>
    <property type="match status" value="1"/>
</dbReference>
<proteinExistence type="predicted"/>
<dbReference type="InterPro" id="IPR001138">
    <property type="entry name" value="Zn2Cys6_DnaBD"/>
</dbReference>
<dbReference type="InterPro" id="IPR053178">
    <property type="entry name" value="Osmoadaptation_assoc"/>
</dbReference>
<evidence type="ECO:0000313" key="4">
    <source>
        <dbReference type="Proteomes" id="UP000799777"/>
    </source>
</evidence>
<sequence length="504" mass="55674">MVGVPGRSKGCITCRKRKKGCDLKQPACGQCQERGITCGGYDADRIFVYLDEGARHQTNRASSGSNTFRTKDVDQPLRNGSLQVRTTQAAVARRNARQPLPSGFTLPLSLCRSAYEEKSLEAFISLYLPQINSSVTNWDGKEIVGIVPVLSTRDEALRLAISAIGTVALSKQMNDSSLAAHGRNLYGKALAETRRALASPSRSRSTAVLAIPRVMALFEILFGAEENTGNQANSWLKHAEGEKDLIVARGPAAYTDDDAHSMFASARWRPLIAAVRLRKRTVLNEEIWKILPWRGRIKTPNDSLLDITAAIPEILENVDRWGNLSSGSPEDEARDLVTSAKCWTLHMKLEEWLATNEHEILTPATINPTPITFGNYEVACLTTRYWVTSLLLYTALDTASGVPPWDESCTHPDRPHPRHFARLITRSVAYFFRPEFGATGATSISFPLGNTMLFMQRNPVVDAPYMAIVKRAWNDPDLPSAIKKFLNSLRLSVSPRSSPGPGEV</sequence>
<dbReference type="Pfam" id="PF11951">
    <property type="entry name" value="Fungal_trans_2"/>
    <property type="match status" value="1"/>
</dbReference>
<dbReference type="Gene3D" id="4.10.240.10">
    <property type="entry name" value="Zn(2)-C6 fungal-type DNA-binding domain"/>
    <property type="match status" value="1"/>
</dbReference>
<dbReference type="PANTHER" id="PTHR38111:SF11">
    <property type="entry name" value="TRANSCRIPTION FACTOR DOMAIN-CONTAINING PROTEIN-RELATED"/>
    <property type="match status" value="1"/>
</dbReference>
<protein>
    <recommendedName>
        <fullName evidence="2">Zn(2)-C6 fungal-type domain-containing protein</fullName>
    </recommendedName>
</protein>
<dbReference type="SMART" id="SM00066">
    <property type="entry name" value="GAL4"/>
    <property type="match status" value="1"/>
</dbReference>
<dbReference type="OrthoDB" id="3525185at2759"/>
<keyword evidence="1" id="KW-0539">Nucleus</keyword>
<dbReference type="Pfam" id="PF00172">
    <property type="entry name" value="Zn_clus"/>
    <property type="match status" value="1"/>
</dbReference>
<name>A0A9P4HI36_9PLEO</name>
<comment type="caution">
    <text evidence="3">The sequence shown here is derived from an EMBL/GenBank/DDBJ whole genome shotgun (WGS) entry which is preliminary data.</text>
</comment>
<keyword evidence="4" id="KW-1185">Reference proteome</keyword>
<organism evidence="3 4">
    <name type="scientific">Setomelanomma holmii</name>
    <dbReference type="NCBI Taxonomy" id="210430"/>
    <lineage>
        <taxon>Eukaryota</taxon>
        <taxon>Fungi</taxon>
        <taxon>Dikarya</taxon>
        <taxon>Ascomycota</taxon>
        <taxon>Pezizomycotina</taxon>
        <taxon>Dothideomycetes</taxon>
        <taxon>Pleosporomycetidae</taxon>
        <taxon>Pleosporales</taxon>
        <taxon>Pleosporineae</taxon>
        <taxon>Phaeosphaeriaceae</taxon>
        <taxon>Setomelanomma</taxon>
    </lineage>
</organism>
<dbReference type="GO" id="GO:0000981">
    <property type="term" value="F:DNA-binding transcription factor activity, RNA polymerase II-specific"/>
    <property type="evidence" value="ECO:0007669"/>
    <property type="project" value="InterPro"/>
</dbReference>